<dbReference type="Proteomes" id="UP000749293">
    <property type="component" value="Unassembled WGS sequence"/>
</dbReference>
<dbReference type="PRINTS" id="PR00704">
    <property type="entry name" value="CALPAIN"/>
</dbReference>
<keyword evidence="4 6" id="KW-0788">Thiol protease</keyword>
<dbReference type="EMBL" id="JAANYQ010000017">
    <property type="protein sequence ID" value="KAF4120243.1"/>
    <property type="molecule type" value="Genomic_DNA"/>
</dbReference>
<keyword evidence="2 6" id="KW-0645">Protease</keyword>
<keyword evidence="10" id="KW-1185">Reference proteome</keyword>
<comment type="caution">
    <text evidence="9">The sequence shown here is derived from an EMBL/GenBank/DDBJ whole genome shotgun (WGS) entry which is preliminary data.</text>
</comment>
<protein>
    <submittedName>
        <fullName evidence="9">Calpain large subunit, domain III</fullName>
    </submittedName>
</protein>
<feature type="active site" evidence="5 6">
    <location>
        <position position="356"/>
    </location>
</feature>
<dbReference type="PROSITE" id="PS50203">
    <property type="entry name" value="CALPAIN_CAT"/>
    <property type="match status" value="1"/>
</dbReference>
<dbReference type="RefSeq" id="XP_035318895.1">
    <property type="nucleotide sequence ID" value="XM_035465020.1"/>
</dbReference>
<evidence type="ECO:0000259" key="8">
    <source>
        <dbReference type="PROSITE" id="PS50203"/>
    </source>
</evidence>
<accession>A0A9P5CYC2</accession>
<evidence type="ECO:0000256" key="2">
    <source>
        <dbReference type="ARBA" id="ARBA00022670"/>
    </source>
</evidence>
<dbReference type="SUPFAM" id="SSF49758">
    <property type="entry name" value="Calpain large subunit, middle domain (domain III)"/>
    <property type="match status" value="2"/>
</dbReference>
<keyword evidence="3 6" id="KW-0378">Hydrolase</keyword>
<dbReference type="Pfam" id="PF00648">
    <property type="entry name" value="Peptidase_C2"/>
    <property type="match status" value="1"/>
</dbReference>
<dbReference type="SUPFAM" id="SSF54001">
    <property type="entry name" value="Cysteine proteinases"/>
    <property type="match status" value="1"/>
</dbReference>
<dbReference type="GeneID" id="55969272"/>
<evidence type="ECO:0000256" key="1">
    <source>
        <dbReference type="ARBA" id="ARBA00010193"/>
    </source>
</evidence>
<evidence type="ECO:0000313" key="10">
    <source>
        <dbReference type="Proteomes" id="UP000749293"/>
    </source>
</evidence>
<sequence>MESKAQAAEALSGRSKGQPALDAAIRAVELYMAAAAQASIKSERARLRRKCQELIQYAERLKSQLASNMSPDEVIIKDASQLHGNDFPPWEGDPPETEFRVSSDGRLFEDDTVFTFSPAQNESFGGWKRPVDIFFPKSTRRGDRDDLDDLFFFARPETCDLVQDATTDCSVVAGLSAAVNILIGKRSILSSIFYPFDHAKGRPIRSTSGKYIMRLNFNGCLRKVVVDDRLPASLTERTFFVVDRKNKNLLWPALLEKAYLKIRGGYDFPGSNSGTDLWVLTGWIPEQLFLQREDLDINDVWIRVKAAYDSHDVVITIGSGCISPEEEEATGLIGEHDYAIQGLREEGEARYLLVKNPWCNGSVWTGVWRSLAAEPTPRLSSSKDAPNLESSSEHQTPGSWWVSLEDVAQTFESMYLNWNPDLFSNRQQRHFSWHMPPSHLASTLAENPQFSITSPDGGPVWVLVSRHFQNAELEIARRRTDSMAAVARQLGFMSILVFDSNGERVQVSGEETYRGPYVDSPQTLARLNTTAGKRYTVVLDQHEFPLKKYTFTLAAFSHSQLQVKEATEPMSFFKEELGTWNRRTAGGNSACATFYTNPQYCLSVPEATPLSILISTDDKDVHIHVDLVWGHGKRVTSIRVKDLISSSGEYRRGCAVAKTPHIDAGEYTVVCSTFDAGCLASFGLRVASKAAIELKPIPIDAAGRLRTPLPPLALDEGMEGIQCPLNANWLTRASASIHKRHRSVQQQKQQQHSGGTVFVRLSVVYGRGPNQVTVAISGEGNFQDPCSTAVRTPEFDIEPERARAEGIWVVVEIMGQHRGVDGLEVELSSDLPAQVGHWEEF</sequence>
<dbReference type="InterPro" id="IPR036213">
    <property type="entry name" value="Calpain_III_sf"/>
</dbReference>
<evidence type="ECO:0000256" key="6">
    <source>
        <dbReference type="PROSITE-ProRule" id="PRU00239"/>
    </source>
</evidence>
<dbReference type="GO" id="GO:0004198">
    <property type="term" value="F:calcium-dependent cysteine-type endopeptidase activity"/>
    <property type="evidence" value="ECO:0007669"/>
    <property type="project" value="InterPro"/>
</dbReference>
<dbReference type="OrthoDB" id="167576at2759"/>
<feature type="active site" evidence="5 6">
    <location>
        <position position="169"/>
    </location>
</feature>
<evidence type="ECO:0000256" key="7">
    <source>
        <dbReference type="SAM" id="MobiDB-lite"/>
    </source>
</evidence>
<feature type="compositionally biased region" description="Polar residues" evidence="7">
    <location>
        <begin position="378"/>
        <end position="396"/>
    </location>
</feature>
<evidence type="ECO:0000256" key="3">
    <source>
        <dbReference type="ARBA" id="ARBA00022801"/>
    </source>
</evidence>
<dbReference type="GO" id="GO:0006508">
    <property type="term" value="P:proteolysis"/>
    <property type="evidence" value="ECO:0007669"/>
    <property type="project" value="UniProtKB-KW"/>
</dbReference>
<dbReference type="InterPro" id="IPR038765">
    <property type="entry name" value="Papain-like_cys_pep_sf"/>
</dbReference>
<dbReference type="AlphaFoldDB" id="A0A9P5CYC2"/>
<dbReference type="PANTHER" id="PTHR46143:SF1">
    <property type="entry name" value="CALPAIN-7"/>
    <property type="match status" value="1"/>
</dbReference>
<feature type="domain" description="Calpain catalytic" evidence="8">
    <location>
        <begin position="101"/>
        <end position="420"/>
    </location>
</feature>
<dbReference type="Gene3D" id="2.60.120.380">
    <property type="match status" value="1"/>
</dbReference>
<evidence type="ECO:0000256" key="5">
    <source>
        <dbReference type="PIRSR" id="PIRSR622684-1"/>
    </source>
</evidence>
<dbReference type="Pfam" id="PF25435">
    <property type="entry name" value="PalB_C"/>
    <property type="match status" value="1"/>
</dbReference>
<dbReference type="InterPro" id="IPR001300">
    <property type="entry name" value="Peptidase_C2_calpain_cat"/>
</dbReference>
<dbReference type="InterPro" id="IPR022682">
    <property type="entry name" value="Calpain_domain_III"/>
</dbReference>
<reference evidence="9" key="1">
    <citation type="submission" date="2020-03" db="EMBL/GenBank/DDBJ databases">
        <title>Site-based positive gene gene selection in Geosmithia morbida across the United States reveals a broad range of putative effectors and factors for local host and environmental adapation.</title>
        <authorList>
            <person name="Onufrak A."/>
            <person name="Murdoch R.W."/>
            <person name="Gazis R."/>
            <person name="Huff M."/>
            <person name="Staton M."/>
            <person name="Klingeman W."/>
            <person name="Hadziabdic D."/>
        </authorList>
    </citation>
    <scope>NUCLEOTIDE SEQUENCE</scope>
    <source>
        <strain evidence="9">1262</strain>
    </source>
</reference>
<evidence type="ECO:0000313" key="9">
    <source>
        <dbReference type="EMBL" id="KAF4120243.1"/>
    </source>
</evidence>
<feature type="active site" evidence="5 6">
    <location>
        <position position="336"/>
    </location>
</feature>
<gene>
    <name evidence="9" type="ORF">GMORB2_3044</name>
</gene>
<dbReference type="Pfam" id="PF01067">
    <property type="entry name" value="Calpain_III"/>
    <property type="match status" value="1"/>
</dbReference>
<name>A0A9P5CYC2_9HYPO</name>
<proteinExistence type="inferred from homology"/>
<dbReference type="SMART" id="SM00230">
    <property type="entry name" value="CysPc"/>
    <property type="match status" value="1"/>
</dbReference>
<dbReference type="PANTHER" id="PTHR46143">
    <property type="entry name" value="CALPAIN-7"/>
    <property type="match status" value="1"/>
</dbReference>
<dbReference type="InterPro" id="IPR051297">
    <property type="entry name" value="PalB/RIM13"/>
</dbReference>
<comment type="similarity">
    <text evidence="1">Belongs to the peptidase C2 family. PalB/RIM13 subfamily.</text>
</comment>
<dbReference type="InterPro" id="IPR022683">
    <property type="entry name" value="Calpain_III"/>
</dbReference>
<dbReference type="Gene3D" id="3.90.70.10">
    <property type="entry name" value="Cysteine proteinases"/>
    <property type="match status" value="1"/>
</dbReference>
<dbReference type="SMART" id="SM00720">
    <property type="entry name" value="calpain_III"/>
    <property type="match status" value="1"/>
</dbReference>
<feature type="region of interest" description="Disordered" evidence="7">
    <location>
        <begin position="377"/>
        <end position="396"/>
    </location>
</feature>
<evidence type="ECO:0000256" key="4">
    <source>
        <dbReference type="ARBA" id="ARBA00022807"/>
    </source>
</evidence>
<dbReference type="InterPro" id="IPR022684">
    <property type="entry name" value="Calpain_cysteine_protease"/>
</dbReference>
<organism evidence="9 10">
    <name type="scientific">Geosmithia morbida</name>
    <dbReference type="NCBI Taxonomy" id="1094350"/>
    <lineage>
        <taxon>Eukaryota</taxon>
        <taxon>Fungi</taxon>
        <taxon>Dikarya</taxon>
        <taxon>Ascomycota</taxon>
        <taxon>Pezizomycotina</taxon>
        <taxon>Sordariomycetes</taxon>
        <taxon>Hypocreomycetidae</taxon>
        <taxon>Hypocreales</taxon>
        <taxon>Bionectriaceae</taxon>
        <taxon>Geosmithia</taxon>
    </lineage>
</organism>